<protein>
    <recommendedName>
        <fullName evidence="1">NTF2-like domain-containing protein</fullName>
    </recommendedName>
</protein>
<dbReference type="HOGENOM" id="CLU_035851_1_0_1"/>
<dbReference type="OrthoDB" id="5868383at2759"/>
<feature type="domain" description="NTF2-like" evidence="1">
    <location>
        <begin position="4"/>
        <end position="111"/>
    </location>
</feature>
<reference evidence="3" key="1">
    <citation type="submission" date="2011-07" db="EMBL/GenBank/DDBJ databases">
        <authorList>
            <consortium name="Caenorhabditis brenneri Sequencing and Analysis Consortium"/>
            <person name="Wilson R.K."/>
        </authorList>
    </citation>
    <scope>NUCLEOTIDE SEQUENCE [LARGE SCALE GENOMIC DNA]</scope>
    <source>
        <strain evidence="3">PB2801</strain>
    </source>
</reference>
<dbReference type="FunCoup" id="G0MNZ1">
    <property type="interactions" value="1899"/>
</dbReference>
<evidence type="ECO:0000313" key="3">
    <source>
        <dbReference type="Proteomes" id="UP000008068"/>
    </source>
</evidence>
<dbReference type="PANTHER" id="PTHR33940">
    <property type="entry name" value="PROTEIN CBG13625"/>
    <property type="match status" value="1"/>
</dbReference>
<dbReference type="AlphaFoldDB" id="G0MNZ1"/>
<proteinExistence type="predicted"/>
<feature type="domain" description="NTF2-like" evidence="1">
    <location>
        <begin position="262"/>
        <end position="374"/>
    </location>
</feature>
<sequence length="524" mass="59281">MAPNKVVERALARIGAGIDAKDAARIGAVFQNTFFLRGCKGRYTKENVVGMLVVTPTEKKRTYVFTKFTEDNRNIYASVQTHAFGGRNILMELVYHKVDEQFASATILDCDQKKSFVQPPPANDRSNLVVENYLMKMKKAIQEKNEVELNHLFEVDFQFYGCKGVYDRDQVVSILMNFPSDVQMEIDIIYSKWRNWNVDIDYTVVIGGFGPENITADFHLYRAEIGSWWRLSSGRNPSCPSEKLIGKNIKKRSVATDDESLKVVDSYLNLLKSVVYGGRVELISDLFMNSFTFYGCKENYHLADAVKMLQNIPSNVRIRVISSSFVGAAHIVCNVELSGIEPTPIVSEFHLFQDSSVGHGTHWRLSSGTVKNCEHVKKAVNVERTTESIRGQDPGILMNSFLESMRQIIANQDSSAFEKVIRNFFMFQGCDSYYNKGLFFEENHVLIGTYSEDAIKIFPHISPDTSLTLKSANWNPYSQIENTVIISGAHHKDIEVQFIYCPYRKQLMTGSVVSCGGKTRRAAP</sequence>
<dbReference type="eggNOG" id="KOG4297">
    <property type="taxonomic scope" value="Eukaryota"/>
</dbReference>
<dbReference type="InterPro" id="IPR058721">
    <property type="entry name" value="NTF2_3"/>
</dbReference>
<dbReference type="EMBL" id="GL379804">
    <property type="protein sequence ID" value="EGT39019.1"/>
    <property type="molecule type" value="Genomic_DNA"/>
</dbReference>
<organism evidence="3">
    <name type="scientific">Caenorhabditis brenneri</name>
    <name type="common">Nematode worm</name>
    <dbReference type="NCBI Taxonomy" id="135651"/>
    <lineage>
        <taxon>Eukaryota</taxon>
        <taxon>Metazoa</taxon>
        <taxon>Ecdysozoa</taxon>
        <taxon>Nematoda</taxon>
        <taxon>Chromadorea</taxon>
        <taxon>Rhabditida</taxon>
        <taxon>Rhabditina</taxon>
        <taxon>Rhabditomorpha</taxon>
        <taxon>Rhabditoidea</taxon>
        <taxon>Rhabditidae</taxon>
        <taxon>Peloderinae</taxon>
        <taxon>Caenorhabditis</taxon>
    </lineage>
</organism>
<evidence type="ECO:0000259" key="1">
    <source>
        <dbReference type="Pfam" id="PF26530"/>
    </source>
</evidence>
<feature type="domain" description="NTF2-like" evidence="1">
    <location>
        <begin position="398"/>
        <end position="515"/>
    </location>
</feature>
<keyword evidence="3" id="KW-1185">Reference proteome</keyword>
<dbReference type="Pfam" id="PF26530">
    <property type="entry name" value="NTF2_3"/>
    <property type="match status" value="4"/>
</dbReference>
<name>G0MNZ1_CAEBE</name>
<feature type="domain" description="NTF2-like" evidence="1">
    <location>
        <begin position="129"/>
        <end position="240"/>
    </location>
</feature>
<dbReference type="InParanoid" id="G0MNZ1"/>
<dbReference type="PANTHER" id="PTHR33940:SF1">
    <property type="entry name" value="APOLIPOPHORIN-RELATED"/>
    <property type="match status" value="1"/>
</dbReference>
<accession>G0MNZ1</accession>
<evidence type="ECO:0000313" key="2">
    <source>
        <dbReference type="EMBL" id="EGT39019.1"/>
    </source>
</evidence>
<dbReference type="Proteomes" id="UP000008068">
    <property type="component" value="Unassembled WGS sequence"/>
</dbReference>
<dbReference type="STRING" id="135651.G0MNZ1"/>
<gene>
    <name evidence="2" type="ORF">CAEBREN_11282</name>
</gene>